<evidence type="ECO:0008006" key="3">
    <source>
        <dbReference type="Google" id="ProtNLM"/>
    </source>
</evidence>
<proteinExistence type="predicted"/>
<dbReference type="Pfam" id="PF10776">
    <property type="entry name" value="DUF2600"/>
    <property type="match status" value="1"/>
</dbReference>
<dbReference type="EMBL" id="BOVJ01000052">
    <property type="protein sequence ID" value="GIQ63056.1"/>
    <property type="molecule type" value="Genomic_DNA"/>
</dbReference>
<name>A0ABQ4N4H9_9BACL</name>
<dbReference type="InterPro" id="IPR019712">
    <property type="entry name" value="YtpB-like"/>
</dbReference>
<reference evidence="1 2" key="1">
    <citation type="submission" date="2021-04" db="EMBL/GenBank/DDBJ databases">
        <title>Draft genome sequence of Paenibacillus cisolokensis, LC2-13A.</title>
        <authorList>
            <person name="Uke A."/>
            <person name="Chhe C."/>
            <person name="Baramee S."/>
            <person name="Kosugi A."/>
        </authorList>
    </citation>
    <scope>NUCLEOTIDE SEQUENCE [LARGE SCALE GENOMIC DNA]</scope>
    <source>
        <strain evidence="1 2">LC2-13A</strain>
    </source>
</reference>
<dbReference type="RefSeq" id="WP_062497041.1">
    <property type="nucleotide sequence ID" value="NZ_BOVJ01000052.1"/>
</dbReference>
<dbReference type="Proteomes" id="UP000680304">
    <property type="component" value="Unassembled WGS sequence"/>
</dbReference>
<gene>
    <name evidence="1" type="ORF">PACILC2_16240</name>
</gene>
<protein>
    <recommendedName>
        <fullName evidence="3">Tetraprenyl-beta-curcumene synthase</fullName>
    </recommendedName>
</protein>
<sequence>MDDTGGRFSLRVPQEPLLLMYRVYKYVLPDVSAELAKLRSAAERIPDAELRAQALASMEAKRFHCQGGAVYAAADPDMRHVLIPLIVALQTISDYLDNLCDRSTSLDPDDFRLLHRAMLDAVDPTSPLTDYYAYRNERDDGGYLHMLVETCRQCVSRLPSFAVVQPYVTELVGLYGDLQVYKHIRFDLRESRLLEWWALHRDRCPQLSWNEFAAAAGSTLGMFALFLAASRPGLTDEAARTFRDAYFPHVCGLHILLDYLIDQEEDREGGDLNFCRYYDSQETLVRRIGAIAANARRDVRRLPAHRFHRLIIEGLLALYLSDPKVRSQADVRRVSRLLLRNSPMTRLFLLVNSKWIRIRNV</sequence>
<comment type="caution">
    <text evidence="1">The sequence shown here is derived from an EMBL/GenBank/DDBJ whole genome shotgun (WGS) entry which is preliminary data.</text>
</comment>
<organism evidence="1 2">
    <name type="scientific">Paenibacillus cisolokensis</name>
    <dbReference type="NCBI Taxonomy" id="1658519"/>
    <lineage>
        <taxon>Bacteria</taxon>
        <taxon>Bacillati</taxon>
        <taxon>Bacillota</taxon>
        <taxon>Bacilli</taxon>
        <taxon>Bacillales</taxon>
        <taxon>Paenibacillaceae</taxon>
        <taxon>Paenibacillus</taxon>
    </lineage>
</organism>
<evidence type="ECO:0000313" key="2">
    <source>
        <dbReference type="Proteomes" id="UP000680304"/>
    </source>
</evidence>
<accession>A0ABQ4N4H9</accession>
<evidence type="ECO:0000313" key="1">
    <source>
        <dbReference type="EMBL" id="GIQ63056.1"/>
    </source>
</evidence>
<keyword evidence="2" id="KW-1185">Reference proteome</keyword>